<dbReference type="RefSeq" id="WP_015832211.1">
    <property type="nucleotide sequence ID" value="NC_012968.1"/>
</dbReference>
<dbReference type="GO" id="GO:0051782">
    <property type="term" value="P:negative regulation of cell division"/>
    <property type="evidence" value="ECO:0007669"/>
    <property type="project" value="TreeGrafter"/>
</dbReference>
<proteinExistence type="predicted"/>
<dbReference type="GO" id="GO:0005829">
    <property type="term" value="C:cytosol"/>
    <property type="evidence" value="ECO:0007669"/>
    <property type="project" value="TreeGrafter"/>
</dbReference>
<keyword evidence="4" id="KW-1185">Reference proteome</keyword>
<dbReference type="STRING" id="583345.Mmol_1270"/>
<dbReference type="PANTHER" id="PTHR43384:SF6">
    <property type="entry name" value="SEPTUM SITE-DETERMINING PROTEIN MIND HOMOLOG, CHLOROPLASTIC"/>
    <property type="match status" value="1"/>
</dbReference>
<dbReference type="InterPro" id="IPR050625">
    <property type="entry name" value="ParA/MinD_ATPase"/>
</dbReference>
<dbReference type="KEGG" id="mmb:Mmol_1270"/>
<dbReference type="PANTHER" id="PTHR43384">
    <property type="entry name" value="SEPTUM SITE-DETERMINING PROTEIN MIND HOMOLOG, CHLOROPLASTIC-RELATED"/>
    <property type="match status" value="1"/>
</dbReference>
<evidence type="ECO:0000256" key="1">
    <source>
        <dbReference type="ARBA" id="ARBA00022741"/>
    </source>
</evidence>
<dbReference type="AlphaFoldDB" id="C6WW77"/>
<keyword evidence="1" id="KW-0547">Nucleotide-binding</keyword>
<evidence type="ECO:0000313" key="3">
    <source>
        <dbReference type="EMBL" id="ACT48176.1"/>
    </source>
</evidence>
<dbReference type="GO" id="GO:0009898">
    <property type="term" value="C:cytoplasmic side of plasma membrane"/>
    <property type="evidence" value="ECO:0007669"/>
    <property type="project" value="TreeGrafter"/>
</dbReference>
<dbReference type="OrthoDB" id="5296586at2"/>
<dbReference type="Gene3D" id="3.40.50.300">
    <property type="entry name" value="P-loop containing nucleotide triphosphate hydrolases"/>
    <property type="match status" value="1"/>
</dbReference>
<dbReference type="GO" id="GO:0016887">
    <property type="term" value="F:ATP hydrolysis activity"/>
    <property type="evidence" value="ECO:0007669"/>
    <property type="project" value="TreeGrafter"/>
</dbReference>
<organism evidence="3 4">
    <name type="scientific">Methylotenera mobilis (strain JLW8 / ATCC BAA-1282 / DSM 17540)</name>
    <dbReference type="NCBI Taxonomy" id="583345"/>
    <lineage>
        <taxon>Bacteria</taxon>
        <taxon>Pseudomonadati</taxon>
        <taxon>Pseudomonadota</taxon>
        <taxon>Betaproteobacteria</taxon>
        <taxon>Nitrosomonadales</taxon>
        <taxon>Methylophilaceae</taxon>
        <taxon>Methylotenera</taxon>
    </lineage>
</organism>
<reference evidence="3 4" key="2">
    <citation type="journal article" date="2011" name="J. Bacteriol.">
        <title>Genomes of three methylotrophs from a single niche uncover genetic and metabolic divergence of Methylophilaceae.</title>
        <authorList>
            <person name="Lapidus A."/>
            <person name="Clum A."/>
            <person name="Labutti K."/>
            <person name="Kaluzhnaya M.G."/>
            <person name="Lim S."/>
            <person name="Beck D.A."/>
            <person name="Glavina Del Rio T."/>
            <person name="Nolan M."/>
            <person name="Mavromatis K."/>
            <person name="Huntemann M."/>
            <person name="Lucas S."/>
            <person name="Lidstrom M.E."/>
            <person name="Ivanova N."/>
            <person name="Chistoserdova L."/>
        </authorList>
    </citation>
    <scope>NUCLEOTIDE SEQUENCE [LARGE SCALE GENOMIC DNA]</scope>
    <source>
        <strain evidence="4">JLW8 / ATCC BAA-1282 / DSM 17540</strain>
    </source>
</reference>
<evidence type="ECO:0000256" key="2">
    <source>
        <dbReference type="ARBA" id="ARBA00022840"/>
    </source>
</evidence>
<protein>
    <submittedName>
        <fullName evidence="3">MotR</fullName>
    </submittedName>
</protein>
<evidence type="ECO:0000313" key="4">
    <source>
        <dbReference type="Proteomes" id="UP000002742"/>
    </source>
</evidence>
<sequence length="279" mass="30805">MANYNHIVMPNDQAAGLRRIMAKPKPRIVSVLSASSTQAQPRLITNLAATMVSQGNEVLVMHASEHAFEHHYELAQSPTLLDVISDTHTLAQAIKTTTNGYASVKLMHKSLFKKANDAHSASQLNLLFNQLAQQYDIVLVDTMLNADSVLPLHQLNESEIIIQLSRKPESITEAYSLIKQVCGELGRRSFGIIVDDSTDAQAQIVFGNIAQVAKRYMQIELEFFGAIPADSHISRASKLGRSVIDAFPLAMASTALKQIAQRLDYKHDNIFNNKQAQLS</sequence>
<dbReference type="eggNOG" id="COG0455">
    <property type="taxonomic scope" value="Bacteria"/>
</dbReference>
<reference evidence="4" key="1">
    <citation type="submission" date="2009-07" db="EMBL/GenBank/DDBJ databases">
        <title>Complete sequence of Methylotenera mobilis JLW8.</title>
        <authorList>
            <consortium name="US DOE Joint Genome Institute"/>
            <person name="Lucas S."/>
            <person name="Copeland A."/>
            <person name="Lapidus A."/>
            <person name="Glavina del Rio T."/>
            <person name="Tice H."/>
            <person name="Bruce D."/>
            <person name="Goodwin L."/>
            <person name="Pitluck S."/>
            <person name="LaButti K.M."/>
            <person name="Clum A."/>
            <person name="Larimer F."/>
            <person name="Land M."/>
            <person name="Hauser L."/>
            <person name="Kyrpides N."/>
            <person name="Mikhailova N."/>
            <person name="Kayluzhnaya M."/>
            <person name="Chistoserdova L."/>
        </authorList>
    </citation>
    <scope>NUCLEOTIDE SEQUENCE [LARGE SCALE GENOMIC DNA]</scope>
    <source>
        <strain evidence="4">JLW8 / ATCC BAA-1282 / DSM 17540</strain>
    </source>
</reference>
<dbReference type="Proteomes" id="UP000002742">
    <property type="component" value="Chromosome"/>
</dbReference>
<keyword evidence="2" id="KW-0067">ATP-binding</keyword>
<accession>C6WW77</accession>
<name>C6WW77_METML</name>
<dbReference type="SUPFAM" id="SSF52540">
    <property type="entry name" value="P-loop containing nucleoside triphosphate hydrolases"/>
    <property type="match status" value="1"/>
</dbReference>
<dbReference type="InterPro" id="IPR027417">
    <property type="entry name" value="P-loop_NTPase"/>
</dbReference>
<dbReference type="HOGENOM" id="CLU_037612_0_0_4"/>
<dbReference type="GO" id="GO:0005524">
    <property type="term" value="F:ATP binding"/>
    <property type="evidence" value="ECO:0007669"/>
    <property type="project" value="UniProtKB-KW"/>
</dbReference>
<dbReference type="EMBL" id="CP001672">
    <property type="protein sequence ID" value="ACT48176.1"/>
    <property type="molecule type" value="Genomic_DNA"/>
</dbReference>
<gene>
    <name evidence="3" type="ordered locus">Mmol_1270</name>
</gene>